<proteinExistence type="predicted"/>
<keyword evidence="2" id="KW-1185">Reference proteome</keyword>
<dbReference type="RefSeq" id="WP_150443330.1">
    <property type="nucleotide sequence ID" value="NZ_VYQE01000001.1"/>
</dbReference>
<dbReference type="EMBL" id="VYQE01000001">
    <property type="protein sequence ID" value="KAA9009845.1"/>
    <property type="molecule type" value="Genomic_DNA"/>
</dbReference>
<dbReference type="Proteomes" id="UP000326554">
    <property type="component" value="Unassembled WGS sequence"/>
</dbReference>
<comment type="caution">
    <text evidence="1">The sequence shown here is derived from an EMBL/GenBank/DDBJ whole genome shotgun (WGS) entry which is preliminary data.</text>
</comment>
<sequence>MPEGLDERLAAAEAEVPNLRPGCEKRVVWAGRPGTRTPLSVVYVHGFSASPEELRPVPDRIAEGLGANLFFTRLSGHGQDGAAMGRATLGDWRRDIAEAARIGEELGERTLWIGCSTGATLITEALGHDLGAAGTILVSPNYALSSRIASLMLDAPGAGLWGPWIAGRERGFDLVNEAHGRYWTSSYPVRALFPMAQAMRATRAVRFERIGVPALFVYGLNDRVVSPRAVARVAGRWGAPVERFEVAFESGDDPMGHVVAGDILSPGQTDRVVARALDWARRQGLGGET</sequence>
<name>A0A5J5GP65_9RHOB</name>
<dbReference type="SUPFAM" id="SSF53474">
    <property type="entry name" value="alpha/beta-Hydrolases"/>
    <property type="match status" value="1"/>
</dbReference>
<reference evidence="1 2" key="1">
    <citation type="submission" date="2019-09" db="EMBL/GenBank/DDBJ databases">
        <authorList>
            <person name="Park J.-S."/>
            <person name="Choi H.-J."/>
        </authorList>
    </citation>
    <scope>NUCLEOTIDE SEQUENCE [LARGE SCALE GENOMIC DNA]</scope>
    <source>
        <strain evidence="1 2">176SS1-4</strain>
    </source>
</reference>
<gene>
    <name evidence="1" type="ORF">F3S47_00815</name>
</gene>
<dbReference type="GO" id="GO:0016787">
    <property type="term" value="F:hydrolase activity"/>
    <property type="evidence" value="ECO:0007669"/>
    <property type="project" value="UniProtKB-KW"/>
</dbReference>
<dbReference type="Gene3D" id="3.40.50.1820">
    <property type="entry name" value="alpha/beta hydrolase"/>
    <property type="match status" value="1"/>
</dbReference>
<protein>
    <submittedName>
        <fullName evidence="1">Alpha/beta hydrolase</fullName>
    </submittedName>
</protein>
<dbReference type="InterPro" id="IPR029058">
    <property type="entry name" value="AB_hydrolase_fold"/>
</dbReference>
<keyword evidence="1" id="KW-0378">Hydrolase</keyword>
<dbReference type="AlphaFoldDB" id="A0A5J5GP65"/>
<accession>A0A5J5GP65</accession>
<evidence type="ECO:0000313" key="2">
    <source>
        <dbReference type="Proteomes" id="UP000326554"/>
    </source>
</evidence>
<evidence type="ECO:0000313" key="1">
    <source>
        <dbReference type="EMBL" id="KAA9009845.1"/>
    </source>
</evidence>
<organism evidence="1 2">
    <name type="scientific">Histidinibacterium aquaticum</name>
    <dbReference type="NCBI Taxonomy" id="2613962"/>
    <lineage>
        <taxon>Bacteria</taxon>
        <taxon>Pseudomonadati</taxon>
        <taxon>Pseudomonadota</taxon>
        <taxon>Alphaproteobacteria</taxon>
        <taxon>Rhodobacterales</taxon>
        <taxon>Paracoccaceae</taxon>
        <taxon>Histidinibacterium</taxon>
    </lineage>
</organism>